<feature type="region of interest" description="Disordered" evidence="1">
    <location>
        <begin position="1"/>
        <end position="22"/>
    </location>
</feature>
<evidence type="ECO:0000313" key="5">
    <source>
        <dbReference type="Proteomes" id="UP001165384"/>
    </source>
</evidence>
<feature type="domain" description="Glycosyltransferase Maf N-terminal" evidence="3">
    <location>
        <begin position="174"/>
        <end position="241"/>
    </location>
</feature>
<gene>
    <name evidence="4" type="ORF">LZ012_17905</name>
</gene>
<feature type="domain" description="6-hydroxymethylpterin diphosphokinase MptE-like" evidence="2">
    <location>
        <begin position="345"/>
        <end position="504"/>
    </location>
</feature>
<reference evidence="4" key="1">
    <citation type="submission" date="2022-01" db="EMBL/GenBank/DDBJ databases">
        <authorList>
            <person name="Jo J.-H."/>
            <person name="Im W.-T."/>
        </authorList>
    </citation>
    <scope>NUCLEOTIDE SEQUENCE</scope>
    <source>
        <strain evidence="4">XY25</strain>
    </source>
</reference>
<comment type="caution">
    <text evidence="4">The sequence shown here is derived from an EMBL/GenBank/DDBJ whole genome shotgun (WGS) entry which is preliminary data.</text>
</comment>
<proteinExistence type="predicted"/>
<dbReference type="RefSeq" id="WP_275712272.1">
    <property type="nucleotide sequence ID" value="NZ_JAKLTN010000005.1"/>
</dbReference>
<organism evidence="4 5">
    <name type="scientific">Dechloromonas hankyongensis</name>
    <dbReference type="NCBI Taxonomy" id="2908002"/>
    <lineage>
        <taxon>Bacteria</taxon>
        <taxon>Pseudomonadati</taxon>
        <taxon>Pseudomonadota</taxon>
        <taxon>Betaproteobacteria</taxon>
        <taxon>Rhodocyclales</taxon>
        <taxon>Azonexaceae</taxon>
        <taxon>Dechloromonas</taxon>
    </lineage>
</organism>
<dbReference type="InterPro" id="IPR045376">
    <property type="entry name" value="Maf_N"/>
</dbReference>
<dbReference type="PANTHER" id="PTHR41786:SF1">
    <property type="entry name" value="6-HYDROXYMETHYLPTERIN DIPHOSPHOKINASE MPTE-LIKE DOMAIN-CONTAINING PROTEIN"/>
    <property type="match status" value="1"/>
</dbReference>
<name>A0ABS9K6V4_9RHOO</name>
<sequence>MSASDSSAPLTDPELNAQPADEDIPVDLNPLQAAYMQKLFATYEANLVFFQEKFPYVFKHLINFKAEVPFSMDEEGKLTIYYKSNVGSPRDFVDLGKALYGFFDDPESRPRVTTGVGYLENEAIIAPQADMPYFYHPVEPEYRLRLLRRFKELCPVDDNFDRNSRFGDHSLLITVIFGVGYGWDIEQIVNNYEIRHLIIIEPDARNLNLSLFFLDYISLYDRFMARGGKYMTFLTYDPKSAKEEEKDDSEATEEQEVPTEEKANFIAERNRALAGDLRQAIRVFWPPYMARGAALHFNDYRSDDVKEIWNALGQEFFLLYMGWGFFDDEILSLLHTTQNLDAKYPLCTKLAKKLPEDSVAFVIGSGPSLDELLPIIEEHKDRAVIISCGTALTVLARKGIKPDFHVEIERTDLTYEFMADPKHREFVKDIPLLMIPAIPPGVFELTNRPLMLLKFVDAGTQLTDIDNTFPRFSTGPTVTNCGTDFCVRMGIKKVYLMGVDVGYPAEGPHHSTLSHYYDEEHASENLADAVKQTEAACAIRKPVPGNFGDEVHSTDIFIQARDLISYSVLQFHKQSTVYNMNRGAAIRGTEPLRPKDFHLDSKPESKQATIDALLDCFTTEYESEPDRNIANLVEQMDAVVVDAHQILIKNYQSVLEVCDALADFEHYLNAPKHAKTAAFPMLRGSMLHMTRVFFECLTMIKDRDIALQYAQEGMQTMIEFLVAGQELITRIPEEARRRARARPPQTSASPAK</sequence>
<dbReference type="PANTHER" id="PTHR41786">
    <property type="entry name" value="MOTILITY ACCESSORY FACTOR MAF"/>
    <property type="match status" value="1"/>
</dbReference>
<keyword evidence="5" id="KW-1185">Reference proteome</keyword>
<dbReference type="Pfam" id="PF20157">
    <property type="entry name" value="Maf_flag10_N"/>
    <property type="match status" value="1"/>
</dbReference>
<protein>
    <submittedName>
        <fullName evidence="4">DUF115 domain-containing protein</fullName>
    </submittedName>
</protein>
<evidence type="ECO:0000256" key="1">
    <source>
        <dbReference type="SAM" id="MobiDB-lite"/>
    </source>
</evidence>
<evidence type="ECO:0000259" key="2">
    <source>
        <dbReference type="Pfam" id="PF01973"/>
    </source>
</evidence>
<dbReference type="EMBL" id="JAKLTN010000005">
    <property type="protein sequence ID" value="MCG2578873.1"/>
    <property type="molecule type" value="Genomic_DNA"/>
</dbReference>
<evidence type="ECO:0000313" key="4">
    <source>
        <dbReference type="EMBL" id="MCG2578873.1"/>
    </source>
</evidence>
<dbReference type="InterPro" id="IPR002826">
    <property type="entry name" value="MptE-like"/>
</dbReference>
<dbReference type="Pfam" id="PF01973">
    <property type="entry name" value="MptE-like"/>
    <property type="match status" value="1"/>
</dbReference>
<dbReference type="Proteomes" id="UP001165384">
    <property type="component" value="Unassembled WGS sequence"/>
</dbReference>
<accession>A0ABS9K6V4</accession>
<evidence type="ECO:0000259" key="3">
    <source>
        <dbReference type="Pfam" id="PF20157"/>
    </source>
</evidence>